<name>A0ABR2GTR6_9EUKA</name>
<keyword evidence="2" id="KW-1185">Reference proteome</keyword>
<organism evidence="1 2">
    <name type="scientific">Tritrichomonas musculus</name>
    <dbReference type="NCBI Taxonomy" id="1915356"/>
    <lineage>
        <taxon>Eukaryota</taxon>
        <taxon>Metamonada</taxon>
        <taxon>Parabasalia</taxon>
        <taxon>Tritrichomonadida</taxon>
        <taxon>Tritrichomonadidae</taxon>
        <taxon>Tritrichomonas</taxon>
    </lineage>
</organism>
<dbReference type="EMBL" id="JAPFFF010000060">
    <property type="protein sequence ID" value="KAK8837338.1"/>
    <property type="molecule type" value="Genomic_DNA"/>
</dbReference>
<protein>
    <submittedName>
        <fullName evidence="1">Uncharacterized protein</fullName>
    </submittedName>
</protein>
<proteinExistence type="predicted"/>
<evidence type="ECO:0000313" key="2">
    <source>
        <dbReference type="Proteomes" id="UP001470230"/>
    </source>
</evidence>
<reference evidence="1 2" key="1">
    <citation type="submission" date="2024-04" db="EMBL/GenBank/DDBJ databases">
        <title>Tritrichomonas musculus Genome.</title>
        <authorList>
            <person name="Alves-Ferreira E."/>
            <person name="Grigg M."/>
            <person name="Lorenzi H."/>
            <person name="Galac M."/>
        </authorList>
    </citation>
    <scope>NUCLEOTIDE SEQUENCE [LARGE SCALE GENOMIC DNA]</scope>
    <source>
        <strain evidence="1 2">EAF2021</strain>
    </source>
</reference>
<dbReference type="Proteomes" id="UP001470230">
    <property type="component" value="Unassembled WGS sequence"/>
</dbReference>
<evidence type="ECO:0000313" key="1">
    <source>
        <dbReference type="EMBL" id="KAK8837338.1"/>
    </source>
</evidence>
<comment type="caution">
    <text evidence="1">The sequence shown here is derived from an EMBL/GenBank/DDBJ whole genome shotgun (WGS) entry which is preliminary data.</text>
</comment>
<accession>A0ABR2GTR6</accession>
<gene>
    <name evidence="1" type="ORF">M9Y10_036771</name>
</gene>
<sequence length="92" mass="10492">MNVCSLISFTVCGISILFNAEPKEKEEPSMTSTEKGIEIDINDERCEKVDSLIIFIDARRMIFRSMNSQQSSLCQSILLNLESKFLSMKNNH</sequence>